<feature type="domain" description="Multidrug resistance protein MdtA-like C-terminal permuted SH3" evidence="7">
    <location>
        <begin position="287"/>
        <end position="343"/>
    </location>
</feature>
<dbReference type="Pfam" id="PF25954">
    <property type="entry name" value="Beta-barrel_RND_2"/>
    <property type="match status" value="1"/>
</dbReference>
<dbReference type="EMBL" id="JADFFM010000002">
    <property type="protein sequence ID" value="MBE9668835.1"/>
    <property type="molecule type" value="Genomic_DNA"/>
</dbReference>
<dbReference type="Proteomes" id="UP000632774">
    <property type="component" value="Unassembled WGS sequence"/>
</dbReference>
<keyword evidence="4" id="KW-1133">Transmembrane helix</keyword>
<evidence type="ECO:0000313" key="8">
    <source>
        <dbReference type="EMBL" id="MBE9668835.1"/>
    </source>
</evidence>
<dbReference type="PANTHER" id="PTHR30469">
    <property type="entry name" value="MULTIDRUG RESISTANCE PROTEIN MDTA"/>
    <property type="match status" value="1"/>
</dbReference>
<dbReference type="PANTHER" id="PTHR30469:SF36">
    <property type="entry name" value="BLL3903 PROTEIN"/>
    <property type="match status" value="1"/>
</dbReference>
<sequence length="359" mass="39213">MKIRYIAFIIIGLIVCFLIYNKLWGSKAKEAQAMGATKGKGKRKSGPIPVKVMIVKDTIVINNIDVTGSIDANEKVSLISQTAGNITGIYFKEGSHVSKGQLLVKVYNQDLQASLQQNQYQVALAKETEYRNKVLLQKEAISKEEYETSLTNLNSLKSQADMIKAQISRTEIRAPFSGTIGLRNVSPGGYLSPSTSIATLVNIDPAKLTFSVPERYLPLIQKGSKINFTVASSSKTFQAKVYAIEPAIDVTSRTITVRAEAPNPKDELTAGSFAKINLTLDQIPKTIMVPTECVIPDLKSSKVFVVKKGVAAAKFVETDLRTDTKIQITKGLKPGDSLIVSGIIQMRPKVPLKIVKVIK</sequence>
<evidence type="ECO:0000259" key="7">
    <source>
        <dbReference type="Pfam" id="PF25967"/>
    </source>
</evidence>
<evidence type="ECO:0000313" key="9">
    <source>
        <dbReference type="Proteomes" id="UP000632774"/>
    </source>
</evidence>
<dbReference type="NCBIfam" id="TIGR01730">
    <property type="entry name" value="RND_mfp"/>
    <property type="match status" value="1"/>
</dbReference>
<accession>A0ABR9XNK6</accession>
<feature type="domain" description="CusB-like beta-barrel" evidence="6">
    <location>
        <begin position="208"/>
        <end position="279"/>
    </location>
</feature>
<evidence type="ECO:0000259" key="6">
    <source>
        <dbReference type="Pfam" id="PF25954"/>
    </source>
</evidence>
<dbReference type="InterPro" id="IPR058792">
    <property type="entry name" value="Beta-barrel_RND_2"/>
</dbReference>
<dbReference type="Pfam" id="PF25917">
    <property type="entry name" value="BSH_RND"/>
    <property type="match status" value="1"/>
</dbReference>
<evidence type="ECO:0000256" key="1">
    <source>
        <dbReference type="ARBA" id="ARBA00004196"/>
    </source>
</evidence>
<evidence type="ECO:0000256" key="4">
    <source>
        <dbReference type="SAM" id="Phobius"/>
    </source>
</evidence>
<reference evidence="8 9" key="1">
    <citation type="submission" date="2020-10" db="EMBL/GenBank/DDBJ databases">
        <title>Mucilaginibacter mali sp. nov., isolated from rhizosphere soil of apple orchard.</title>
        <authorList>
            <person name="Lee J.-S."/>
            <person name="Kim H.S."/>
            <person name="Kim J.-S."/>
        </authorList>
    </citation>
    <scope>NUCLEOTIDE SEQUENCE [LARGE SCALE GENOMIC DNA]</scope>
    <source>
        <strain evidence="8 9">KCTC 23157</strain>
    </source>
</reference>
<comment type="caution">
    <text evidence="8">The sequence shown here is derived from an EMBL/GenBank/DDBJ whole genome shotgun (WGS) entry which is preliminary data.</text>
</comment>
<evidence type="ECO:0000259" key="5">
    <source>
        <dbReference type="Pfam" id="PF25917"/>
    </source>
</evidence>
<evidence type="ECO:0000256" key="3">
    <source>
        <dbReference type="ARBA" id="ARBA00022448"/>
    </source>
</evidence>
<organism evidence="8 9">
    <name type="scientific">Mucilaginibacter boryungensis</name>
    <dbReference type="NCBI Taxonomy" id="768480"/>
    <lineage>
        <taxon>Bacteria</taxon>
        <taxon>Pseudomonadati</taxon>
        <taxon>Bacteroidota</taxon>
        <taxon>Sphingobacteriia</taxon>
        <taxon>Sphingobacteriales</taxon>
        <taxon>Sphingobacteriaceae</taxon>
        <taxon>Mucilaginibacter</taxon>
    </lineage>
</organism>
<feature type="domain" description="Multidrug resistance protein MdtA-like barrel-sandwich hybrid" evidence="5">
    <location>
        <begin position="74"/>
        <end position="196"/>
    </location>
</feature>
<dbReference type="Pfam" id="PF25967">
    <property type="entry name" value="RND-MFP_C"/>
    <property type="match status" value="1"/>
</dbReference>
<keyword evidence="4" id="KW-0812">Transmembrane</keyword>
<dbReference type="Gene3D" id="2.40.50.100">
    <property type="match status" value="1"/>
</dbReference>
<dbReference type="SUPFAM" id="SSF111369">
    <property type="entry name" value="HlyD-like secretion proteins"/>
    <property type="match status" value="1"/>
</dbReference>
<comment type="similarity">
    <text evidence="2">Belongs to the membrane fusion protein (MFP) (TC 8.A.1) family.</text>
</comment>
<dbReference type="InterPro" id="IPR058627">
    <property type="entry name" value="MdtA-like_C"/>
</dbReference>
<gene>
    <name evidence="8" type="ORF">IRJ18_20875</name>
</gene>
<dbReference type="Gene3D" id="1.10.287.470">
    <property type="entry name" value="Helix hairpin bin"/>
    <property type="match status" value="1"/>
</dbReference>
<comment type="subcellular location">
    <subcellularLocation>
        <location evidence="1">Cell envelope</location>
    </subcellularLocation>
</comment>
<dbReference type="InterPro" id="IPR058625">
    <property type="entry name" value="MdtA-like_BSH"/>
</dbReference>
<proteinExistence type="inferred from homology"/>
<name>A0ABR9XNK6_9SPHI</name>
<dbReference type="Gene3D" id="2.40.30.170">
    <property type="match status" value="1"/>
</dbReference>
<dbReference type="InterPro" id="IPR006143">
    <property type="entry name" value="RND_pump_MFP"/>
</dbReference>
<feature type="transmembrane region" description="Helical" evidence="4">
    <location>
        <begin position="6"/>
        <end position="24"/>
    </location>
</feature>
<keyword evidence="9" id="KW-1185">Reference proteome</keyword>
<protein>
    <submittedName>
        <fullName evidence="8">Efflux RND transporter periplasmic adaptor subunit</fullName>
    </submittedName>
</protein>
<keyword evidence="4" id="KW-0472">Membrane</keyword>
<dbReference type="RefSeq" id="WP_194108212.1">
    <property type="nucleotide sequence ID" value="NZ_JADFFM010000002.1"/>
</dbReference>
<evidence type="ECO:0000256" key="2">
    <source>
        <dbReference type="ARBA" id="ARBA00009477"/>
    </source>
</evidence>
<dbReference type="Gene3D" id="2.40.420.20">
    <property type="match status" value="1"/>
</dbReference>
<keyword evidence="3" id="KW-0813">Transport</keyword>